<gene>
    <name evidence="5" type="ORF">Hfx1149_11660</name>
</gene>
<evidence type="ECO:0008006" key="6">
    <source>
        <dbReference type="Google" id="ProtNLM"/>
    </source>
</evidence>
<organism evidence="5">
    <name type="scientific">Haloferax sp. CBA1149</name>
    <dbReference type="NCBI Taxonomy" id="2650753"/>
    <lineage>
        <taxon>Archaea</taxon>
        <taxon>Methanobacteriati</taxon>
        <taxon>Methanobacteriota</taxon>
        <taxon>Stenosarchaea group</taxon>
        <taxon>Halobacteria</taxon>
        <taxon>Halobacteriales</taxon>
        <taxon>Haloferacaceae</taxon>
        <taxon>Haloferax</taxon>
    </lineage>
</organism>
<dbReference type="PANTHER" id="PTHR34236">
    <property type="entry name" value="DIMETHYL SULFOXIDE REDUCTASE TRANSCRIPTIONAL ACTIVATOR"/>
    <property type="match status" value="1"/>
</dbReference>
<sequence length="214" mass="24059">MVVYAEISVAANGFRIGQAFSEFPDVRVELDRVVPTSNAVVPFIWVQGPSPTEVARATREHRAVEQITVLNEEEGRTLYRVVWNRAFQDTIVSIGDSNLALLSGIGTADEWRFEFRGSSKAPLSAFIDELRADGIRMNVIRLAEDRPEQDRTHLTGPQFEALQLAYVEGYFDDPRRTTLDTLAQELRISRQALSGRLRRAFDTLAADALDVFSE</sequence>
<keyword evidence="1" id="KW-0805">Transcription regulation</keyword>
<proteinExistence type="predicted"/>
<dbReference type="InterPro" id="IPR031803">
    <property type="entry name" value="BAT_GAF/HTH-assoc"/>
</dbReference>
<comment type="caution">
    <text evidence="5">The sequence shown here is derived from an EMBL/GenBank/DDBJ whole genome shotgun (WGS) entry which is preliminary data.</text>
</comment>
<evidence type="ECO:0000313" key="5">
    <source>
        <dbReference type="EMBL" id="KAB1188657.1"/>
    </source>
</evidence>
<dbReference type="RefSeq" id="WP_151138646.1">
    <property type="nucleotide sequence ID" value="NZ_VZUS01000001.1"/>
</dbReference>
<dbReference type="AlphaFoldDB" id="A0A643K1Y3"/>
<feature type="domain" description="Bacterioopsin transcriptional activator GAF and HTH associated" evidence="4">
    <location>
        <begin position="19"/>
        <end position="151"/>
    </location>
</feature>
<reference evidence="5" key="1">
    <citation type="submission" date="2019-09" db="EMBL/GenBank/DDBJ databases">
        <title>Genomic analysis of Haloferax sp. CBA1149.</title>
        <authorList>
            <person name="Roh S.W."/>
        </authorList>
    </citation>
    <scope>NUCLEOTIDE SEQUENCE</scope>
    <source>
        <strain evidence="5">CBA1149</strain>
    </source>
</reference>
<protein>
    <recommendedName>
        <fullName evidence="6">Bacterio-opsin activator</fullName>
    </recommendedName>
</protein>
<dbReference type="Pfam" id="PF04967">
    <property type="entry name" value="HTH_10"/>
    <property type="match status" value="1"/>
</dbReference>
<evidence type="ECO:0000259" key="3">
    <source>
        <dbReference type="Pfam" id="PF04967"/>
    </source>
</evidence>
<name>A0A643K1Y3_9EURY</name>
<dbReference type="Pfam" id="PF15915">
    <property type="entry name" value="BAT"/>
    <property type="match status" value="1"/>
</dbReference>
<dbReference type="EMBL" id="VZUS01000001">
    <property type="protein sequence ID" value="KAB1188657.1"/>
    <property type="molecule type" value="Genomic_DNA"/>
</dbReference>
<feature type="domain" description="HTH bat-type" evidence="3">
    <location>
        <begin position="154"/>
        <end position="205"/>
    </location>
</feature>
<dbReference type="InterPro" id="IPR007050">
    <property type="entry name" value="HTH_bacterioopsin"/>
</dbReference>
<accession>A0A643K1Y3</accession>
<evidence type="ECO:0000256" key="1">
    <source>
        <dbReference type="ARBA" id="ARBA00023015"/>
    </source>
</evidence>
<dbReference type="PANTHER" id="PTHR34236:SF1">
    <property type="entry name" value="DIMETHYL SULFOXIDE REDUCTASE TRANSCRIPTIONAL ACTIVATOR"/>
    <property type="match status" value="1"/>
</dbReference>
<evidence type="ECO:0000259" key="4">
    <source>
        <dbReference type="Pfam" id="PF15915"/>
    </source>
</evidence>
<evidence type="ECO:0000256" key="2">
    <source>
        <dbReference type="ARBA" id="ARBA00023163"/>
    </source>
</evidence>
<keyword evidence="2" id="KW-0804">Transcription</keyword>